<dbReference type="CDD" id="cd00340">
    <property type="entry name" value="GSH_Peroxidase"/>
    <property type="match status" value="1"/>
</dbReference>
<dbReference type="InterPro" id="IPR003582">
    <property type="entry name" value="ShKT_dom"/>
</dbReference>
<name>A0ABD3NJX0_9STRA</name>
<dbReference type="Proteomes" id="UP001530315">
    <property type="component" value="Unassembled WGS sequence"/>
</dbReference>
<dbReference type="Pfam" id="PF01549">
    <property type="entry name" value="ShK"/>
    <property type="match status" value="1"/>
</dbReference>
<dbReference type="InterPro" id="IPR036249">
    <property type="entry name" value="Thioredoxin-like_sf"/>
</dbReference>
<dbReference type="Pfam" id="PF00255">
    <property type="entry name" value="GSHPx"/>
    <property type="match status" value="2"/>
</dbReference>
<comment type="caution">
    <text evidence="6">The sequence shown here is derived from an EMBL/GenBank/DDBJ whole genome shotgun (WGS) entry which is preliminary data.</text>
</comment>
<evidence type="ECO:0000313" key="6">
    <source>
        <dbReference type="EMBL" id="KAL3775829.1"/>
    </source>
</evidence>
<dbReference type="InterPro" id="IPR000889">
    <property type="entry name" value="Glutathione_peroxidase"/>
</dbReference>
<dbReference type="GO" id="GO:0004601">
    <property type="term" value="F:peroxidase activity"/>
    <property type="evidence" value="ECO:0007669"/>
    <property type="project" value="UniProtKB-KW"/>
</dbReference>
<dbReference type="PROSITE" id="PS00763">
    <property type="entry name" value="GLUTATHIONE_PEROXID_2"/>
    <property type="match status" value="1"/>
</dbReference>
<feature type="domain" description="ShKT" evidence="5">
    <location>
        <begin position="30"/>
        <end position="56"/>
    </location>
</feature>
<gene>
    <name evidence="6" type="ORF">ACHAW5_007056</name>
</gene>
<reference evidence="6 7" key="1">
    <citation type="submission" date="2024-10" db="EMBL/GenBank/DDBJ databases">
        <title>Updated reference genomes for cyclostephanoid diatoms.</title>
        <authorList>
            <person name="Roberts W.R."/>
            <person name="Alverson A.J."/>
        </authorList>
    </citation>
    <scope>NUCLEOTIDE SEQUENCE [LARGE SCALE GENOMIC DNA]</scope>
    <source>
        <strain evidence="6 7">AJA276-08</strain>
    </source>
</reference>
<sequence>MRRIPPLLLFLLVAIPDKHGNAVVAKDEAECEGWATSGECNLNPTYMLQHCPEACEIQAELDRAMADDIEKKIGHINSFFELEARNIDKELVKFDQFRGKVTVITNVASYCGEFVSYFTQRSFYANDKYTLDLNTTTIGYTESHYNGLVKLYEQFKAEDFNILAFPCNQFGKQEPEECPAIKRFAKKKGVDFTMMDKVDVNGFEAHPVYHYLKKVAGPYVVSPSGSVQSLSGVEPLDLVPYILEAISEQDEL</sequence>
<dbReference type="PANTHER" id="PTHR11592:SF132">
    <property type="entry name" value="GLUTATHIONE PEROXIDASE 7, CHLOROPLASTIC-RELATED"/>
    <property type="match status" value="1"/>
</dbReference>
<feature type="signal peptide" evidence="4">
    <location>
        <begin position="1"/>
        <end position="20"/>
    </location>
</feature>
<dbReference type="InterPro" id="IPR029760">
    <property type="entry name" value="GPX_CS"/>
</dbReference>
<evidence type="ECO:0000256" key="1">
    <source>
        <dbReference type="ARBA" id="ARBA00006926"/>
    </source>
</evidence>
<keyword evidence="2" id="KW-0575">Peroxidase</keyword>
<keyword evidence="3" id="KW-0560">Oxidoreductase</keyword>
<evidence type="ECO:0000259" key="5">
    <source>
        <dbReference type="Pfam" id="PF01549"/>
    </source>
</evidence>
<keyword evidence="4" id="KW-0732">Signal</keyword>
<dbReference type="PROSITE" id="PS51355">
    <property type="entry name" value="GLUTATHIONE_PEROXID_3"/>
    <property type="match status" value="1"/>
</dbReference>
<dbReference type="SUPFAM" id="SSF52833">
    <property type="entry name" value="Thioredoxin-like"/>
    <property type="match status" value="2"/>
</dbReference>
<feature type="chain" id="PRO_5044841443" description="ShKT domain-containing protein" evidence="4">
    <location>
        <begin position="21"/>
        <end position="252"/>
    </location>
</feature>
<dbReference type="AlphaFoldDB" id="A0ABD3NJX0"/>
<evidence type="ECO:0000256" key="4">
    <source>
        <dbReference type="SAM" id="SignalP"/>
    </source>
</evidence>
<dbReference type="PANTHER" id="PTHR11592">
    <property type="entry name" value="GLUTATHIONE PEROXIDASE"/>
    <property type="match status" value="1"/>
</dbReference>
<keyword evidence="7" id="KW-1185">Reference proteome</keyword>
<dbReference type="EMBL" id="JALLAZ020001389">
    <property type="protein sequence ID" value="KAL3775829.1"/>
    <property type="molecule type" value="Genomic_DNA"/>
</dbReference>
<accession>A0ABD3NJX0</accession>
<comment type="similarity">
    <text evidence="1">Belongs to the glutathione peroxidase family.</text>
</comment>
<evidence type="ECO:0000256" key="3">
    <source>
        <dbReference type="ARBA" id="ARBA00023002"/>
    </source>
</evidence>
<dbReference type="Gene3D" id="3.40.30.10">
    <property type="entry name" value="Glutaredoxin"/>
    <property type="match status" value="1"/>
</dbReference>
<proteinExistence type="inferred from homology"/>
<evidence type="ECO:0000313" key="7">
    <source>
        <dbReference type="Proteomes" id="UP001530315"/>
    </source>
</evidence>
<evidence type="ECO:0000256" key="2">
    <source>
        <dbReference type="ARBA" id="ARBA00022559"/>
    </source>
</evidence>
<organism evidence="6 7">
    <name type="scientific">Stephanodiscus triporus</name>
    <dbReference type="NCBI Taxonomy" id="2934178"/>
    <lineage>
        <taxon>Eukaryota</taxon>
        <taxon>Sar</taxon>
        <taxon>Stramenopiles</taxon>
        <taxon>Ochrophyta</taxon>
        <taxon>Bacillariophyta</taxon>
        <taxon>Coscinodiscophyceae</taxon>
        <taxon>Thalassiosirophycidae</taxon>
        <taxon>Stephanodiscales</taxon>
        <taxon>Stephanodiscaceae</taxon>
        <taxon>Stephanodiscus</taxon>
    </lineage>
</organism>
<protein>
    <recommendedName>
        <fullName evidence="5">ShKT domain-containing protein</fullName>
    </recommendedName>
</protein>